<feature type="region of interest" description="Disordered" evidence="4">
    <location>
        <begin position="1030"/>
        <end position="1052"/>
    </location>
</feature>
<protein>
    <recommendedName>
        <fullName evidence="6">CUB domain-containing protein</fullName>
    </recommendedName>
</protein>
<dbReference type="SUPFAM" id="SSF49854">
    <property type="entry name" value="Spermadhesin, CUB domain"/>
    <property type="match status" value="1"/>
</dbReference>
<feature type="chain" id="PRO_5039945124" description="CUB domain-containing protein" evidence="5">
    <location>
        <begin position="18"/>
        <end position="1075"/>
    </location>
</feature>
<dbReference type="AlphaFoldDB" id="A0A9K3CRC9"/>
<gene>
    <name evidence="7" type="ORF">KIPB_000969</name>
</gene>
<keyword evidence="2" id="KW-1015">Disulfide bond</keyword>
<evidence type="ECO:0000256" key="1">
    <source>
        <dbReference type="ARBA" id="ARBA00022737"/>
    </source>
</evidence>
<organism evidence="7 8">
    <name type="scientific">Kipferlia bialata</name>
    <dbReference type="NCBI Taxonomy" id="797122"/>
    <lineage>
        <taxon>Eukaryota</taxon>
        <taxon>Metamonada</taxon>
        <taxon>Carpediemonas-like organisms</taxon>
        <taxon>Kipferlia</taxon>
    </lineage>
</organism>
<feature type="domain" description="CUB" evidence="6">
    <location>
        <begin position="16"/>
        <end position="132"/>
    </location>
</feature>
<evidence type="ECO:0000256" key="3">
    <source>
        <dbReference type="SAM" id="Coils"/>
    </source>
</evidence>
<evidence type="ECO:0000313" key="7">
    <source>
        <dbReference type="EMBL" id="GIQ80209.1"/>
    </source>
</evidence>
<evidence type="ECO:0000259" key="6">
    <source>
        <dbReference type="PROSITE" id="PS01180"/>
    </source>
</evidence>
<comment type="caution">
    <text evidence="7">The sequence shown here is derived from an EMBL/GenBank/DDBJ whole genome shotgun (WGS) entry which is preliminary data.</text>
</comment>
<dbReference type="PANTHER" id="PTHR24251">
    <property type="entry name" value="OVOCHYMASE-RELATED"/>
    <property type="match status" value="1"/>
</dbReference>
<dbReference type="Gene3D" id="2.60.120.290">
    <property type="entry name" value="Spermadhesin, CUB domain"/>
    <property type="match status" value="1"/>
</dbReference>
<name>A0A9K3CRC9_9EUKA</name>
<dbReference type="InterPro" id="IPR000859">
    <property type="entry name" value="CUB_dom"/>
</dbReference>
<feature type="coiled-coil region" evidence="3">
    <location>
        <begin position="880"/>
        <end position="910"/>
    </location>
</feature>
<dbReference type="InterPro" id="IPR035914">
    <property type="entry name" value="Sperma_CUB_dom_sf"/>
</dbReference>
<sequence length="1075" mass="113169">MIDLLVALLALVAVALGTTYTHTDGSGSFEVNGYTNNMQDLYVVNVADAVSASLECSVQLETNYDYLRVYEAVCDTSGGVSLGTEYGGGYTGTTSLSQDISYGDTTANCMVVKFTTDYSVTRTGFSCEYSTVVESEDRDWTQLSAQTGTITVDAAQYIDNMSEKWVIAVPEAKSIHLQCSGYIENGWDNLIVYSGVCSFPSSMRGVGYTSRFSVDTTYETEGVEEGCMALAFSSDSSVSGTSSTGYTGFTCTYVAEIDSIETVSVAGRAGTIEQGTEAWESEKETRWTFDAPSLTHLSVECSGTLGSYSDYLYLEMGVYEIAYRPSSGTNAYLSADVDVPTDAVPTLVLNTASDSTPASFSCTYSTTSSVTVTSTAEGVVGSSVAVYLPSSVTGVSMADVLGCSVTSGTNTAPASYSYDTVMGSLNVLVTATGSLSLSLSFALDADTTEADSLTYTLYLAGAISGSSITGSTRMALPTQTVGVLGMGTDSVDYSNSLEGGAVGVDVFPTYSICDDTVESGTQTKMVVATMVDTETETEAEAETEGAEEEPVVFSVDRLSLTMYPVNVSVSSVAVESYYDGFFLFDGGLEGETDGDEEDEVEEGWDNTSPIATAFLGNTHHGRDIVTFSGSLTLSGYSDSSVTHSGPVLAYAADLDQMTDAAVSQDVFDTDAVGVLWYGLHGEDSNSEGEDAWAMVSVGAEETVSYSAVLTRGASDLLDSVYLCTNNLDLQSRESSYESQCVELNAVLAGYSSLSVLTGTVAPEDSDYLDSESDRYRVVLKTQGGQWLGASAVIEVESCLDGDLAGVIIVIGVCLSLVLCCCCCRKKALKKHKAGQAPTPTPTEEVNRETETTVDARGAPVVEPVALTVAVSDGAPSICTKKQAKRERKAAQKAAKALAKTERQKQKAVAKAQRQGVRVVTNVALPPTSKPLPPIALPPSYASAPVAKGVQLPGAGVAVVNSGAPPTYPTPVPMPQFQYPPNMAMTQQQYNVAPQQYPQIQAQMPVFQQVPQYQYNYGVVAPPMQTVSVPAQPNTVPQTQQAPPPGAVVGGVQAQPPSLQVGMVMPTLTAPEASEE</sequence>
<accession>A0A9K3CRC9</accession>
<reference evidence="7 8" key="1">
    <citation type="journal article" date="2018" name="PLoS ONE">
        <title>The draft genome of Kipferlia bialata reveals reductive genome evolution in fornicate parasites.</title>
        <authorList>
            <person name="Tanifuji G."/>
            <person name="Takabayashi S."/>
            <person name="Kume K."/>
            <person name="Takagi M."/>
            <person name="Nakayama T."/>
            <person name="Kamikawa R."/>
            <person name="Inagaki Y."/>
            <person name="Hashimoto T."/>
        </authorList>
    </citation>
    <scope>NUCLEOTIDE SEQUENCE [LARGE SCALE GENOMIC DNA]</scope>
    <source>
        <strain evidence="7">NY0173</strain>
    </source>
</reference>
<feature type="region of interest" description="Disordered" evidence="4">
    <location>
        <begin position="833"/>
        <end position="852"/>
    </location>
</feature>
<keyword evidence="5" id="KW-0732">Signal</keyword>
<dbReference type="EMBL" id="BDIP01000123">
    <property type="protein sequence ID" value="GIQ80209.1"/>
    <property type="molecule type" value="Genomic_DNA"/>
</dbReference>
<keyword evidence="3" id="KW-0175">Coiled coil</keyword>
<feature type="signal peptide" evidence="5">
    <location>
        <begin position="1"/>
        <end position="17"/>
    </location>
</feature>
<evidence type="ECO:0000256" key="4">
    <source>
        <dbReference type="SAM" id="MobiDB-lite"/>
    </source>
</evidence>
<keyword evidence="8" id="KW-1185">Reference proteome</keyword>
<evidence type="ECO:0000256" key="2">
    <source>
        <dbReference type="ARBA" id="ARBA00023157"/>
    </source>
</evidence>
<keyword evidence="1" id="KW-0677">Repeat</keyword>
<proteinExistence type="predicted"/>
<evidence type="ECO:0000313" key="8">
    <source>
        <dbReference type="Proteomes" id="UP000265618"/>
    </source>
</evidence>
<dbReference type="PROSITE" id="PS01180">
    <property type="entry name" value="CUB"/>
    <property type="match status" value="1"/>
</dbReference>
<feature type="compositionally biased region" description="Polar residues" evidence="4">
    <location>
        <begin position="1030"/>
        <end position="1040"/>
    </location>
</feature>
<evidence type="ECO:0000256" key="5">
    <source>
        <dbReference type="SAM" id="SignalP"/>
    </source>
</evidence>
<dbReference type="Proteomes" id="UP000265618">
    <property type="component" value="Unassembled WGS sequence"/>
</dbReference>